<dbReference type="SUPFAM" id="SSF53474">
    <property type="entry name" value="alpha/beta-Hydrolases"/>
    <property type="match status" value="1"/>
</dbReference>
<evidence type="ECO:0000313" key="4">
    <source>
        <dbReference type="Proteomes" id="UP000007813"/>
    </source>
</evidence>
<dbReference type="InterPro" id="IPR029058">
    <property type="entry name" value="AB_hydrolase_fold"/>
</dbReference>
<evidence type="ECO:0000256" key="1">
    <source>
        <dbReference type="ARBA" id="ARBA00022801"/>
    </source>
</evidence>
<dbReference type="GO" id="GO:0006508">
    <property type="term" value="P:proteolysis"/>
    <property type="evidence" value="ECO:0007669"/>
    <property type="project" value="InterPro"/>
</dbReference>
<dbReference type="Pfam" id="PF00326">
    <property type="entry name" value="Peptidase_S9"/>
    <property type="match status" value="1"/>
</dbReference>
<dbReference type="GO" id="GO:0004252">
    <property type="term" value="F:serine-type endopeptidase activity"/>
    <property type="evidence" value="ECO:0007669"/>
    <property type="project" value="TreeGrafter"/>
</dbReference>
<dbReference type="Proteomes" id="UP000007813">
    <property type="component" value="Unassembled WGS sequence"/>
</dbReference>
<protein>
    <submittedName>
        <fullName evidence="3">Peptidase S9 prolyl oligopeptidase active site domain protein</fullName>
    </submittedName>
</protein>
<dbReference type="AlphaFoldDB" id="J3EU32"/>
<dbReference type="eggNOG" id="arCOG01646">
    <property type="taxonomic scope" value="Archaea"/>
</dbReference>
<sequence>MAEDYPLTELASLPSFYHPAASPSGDEIAVYYDGSGRNELYLVNPETGEKTQLSDGNVPRDARYPFRWAPSGNELYFHQDRDGNEQNDIMAIGRDGVVEPVVDNEGQTILSDVSEDGRYLLLVSDVGQQMNLYEHDRELDTTTRLTEYRQPVRGGVYAPGADRVAYTTNESEDLDNQDVYVAEISRHDDGEEHVELTDVRNLEIGEAGAEAGVSDVGPEGDRLLVSDNSSDKPRVGVYDLTIDAVTWFTDPDHVESPTTFLPDGEGVLATRTRKCAVVPVVHELTGESDELDLPEGVASFPGYGDAALLSGTEVLATQQTPTDRSTLLRVDLESGASHTVLKPEYGSLNPEGFVDCSYETFESHDGLEIEALVYDSGHRPSPVVVKVHGGPAGQDLKQFDLYTQLLATRGYSVLQVNYRGSSGRGRDFKNMINGDWGGAEQGDIAAGTRWLAEKEWVDADRIAVMGGSYGGYSTNMQLVTYPELYAAGISQVGITDLKALYEESMPHFKTVLERYLGDPEENAALYEERSAVTHVENLAAPLCIIHGVNDPRCPISQARLLRDALLDAGYEEGEDGDFEYNELGAEGHGSTDIDNKIRSFELVADFLERRMPVGKSDGASD</sequence>
<feature type="domain" description="Peptidase S9 prolyl oligopeptidase catalytic" evidence="2">
    <location>
        <begin position="398"/>
        <end position="610"/>
    </location>
</feature>
<dbReference type="InterPro" id="IPR011042">
    <property type="entry name" value="6-blade_b-propeller_TolB-like"/>
</dbReference>
<dbReference type="PANTHER" id="PTHR42776:SF27">
    <property type="entry name" value="DIPEPTIDYL PEPTIDASE FAMILY MEMBER 6"/>
    <property type="match status" value="1"/>
</dbReference>
<name>J3EU32_9EURY</name>
<comment type="caution">
    <text evidence="3">The sequence shown here is derived from an EMBL/GenBank/DDBJ whole genome shotgun (WGS) entry which is preliminary data.</text>
</comment>
<dbReference type="PANTHER" id="PTHR42776">
    <property type="entry name" value="SERINE PEPTIDASE S9 FAMILY MEMBER"/>
    <property type="match status" value="1"/>
</dbReference>
<keyword evidence="1" id="KW-0378">Hydrolase</keyword>
<proteinExistence type="predicted"/>
<dbReference type="EMBL" id="ALJD01000010">
    <property type="protein sequence ID" value="EJN57787.1"/>
    <property type="molecule type" value="Genomic_DNA"/>
</dbReference>
<reference evidence="3 4" key="1">
    <citation type="journal article" date="2012" name="J. Bacteriol.">
        <title>Draft Genome Sequence of the Extremely Halophilic Archaeon Halogranum salarium B-1T.</title>
        <authorList>
            <person name="Kim K.K."/>
            <person name="Lee K.C."/>
            <person name="Lee J.S."/>
        </authorList>
    </citation>
    <scope>NUCLEOTIDE SEQUENCE [LARGE SCALE GENOMIC DNA]</scope>
    <source>
        <strain evidence="3 4">B-1</strain>
    </source>
</reference>
<evidence type="ECO:0000313" key="3">
    <source>
        <dbReference type="EMBL" id="EJN57787.1"/>
    </source>
</evidence>
<dbReference type="InterPro" id="IPR001375">
    <property type="entry name" value="Peptidase_S9_cat"/>
</dbReference>
<dbReference type="PATRIC" id="fig|1210908.3.peg.3674"/>
<dbReference type="RefSeq" id="WP_009377018.1">
    <property type="nucleotide sequence ID" value="NZ_ALJD01000010.1"/>
</dbReference>
<evidence type="ECO:0000259" key="2">
    <source>
        <dbReference type="Pfam" id="PF00326"/>
    </source>
</evidence>
<gene>
    <name evidence="3" type="ORF">HSB1_38720</name>
</gene>
<organism evidence="3 4">
    <name type="scientific">Halogranum salarium B-1</name>
    <dbReference type="NCBI Taxonomy" id="1210908"/>
    <lineage>
        <taxon>Archaea</taxon>
        <taxon>Methanobacteriati</taxon>
        <taxon>Methanobacteriota</taxon>
        <taxon>Stenosarchaea group</taxon>
        <taxon>Halobacteria</taxon>
        <taxon>Halobacteriales</taxon>
        <taxon>Haloferacaceae</taxon>
    </lineage>
</organism>
<dbReference type="OrthoDB" id="25019at2157"/>
<dbReference type="Gene3D" id="3.40.50.1820">
    <property type="entry name" value="alpha/beta hydrolase"/>
    <property type="match status" value="1"/>
</dbReference>
<dbReference type="Gene3D" id="2.120.10.30">
    <property type="entry name" value="TolB, C-terminal domain"/>
    <property type="match status" value="2"/>
</dbReference>
<dbReference type="SUPFAM" id="SSF69304">
    <property type="entry name" value="Tricorn protease N-terminal domain"/>
    <property type="match status" value="1"/>
</dbReference>
<accession>J3EU32</accession>